<comment type="caution">
    <text evidence="4">The sequence shown here is derived from an EMBL/GenBank/DDBJ whole genome shotgun (WGS) entry which is preliminary data.</text>
</comment>
<protein>
    <submittedName>
        <fullName evidence="4">Family 43 glycosylhydrolase</fullName>
    </submittedName>
</protein>
<proteinExistence type="predicted"/>
<accession>A0A5J5IM42</accession>
<dbReference type="SUPFAM" id="SSF75005">
    <property type="entry name" value="Arabinanase/levansucrase/invertase"/>
    <property type="match status" value="1"/>
</dbReference>
<dbReference type="EMBL" id="VYQF01000001">
    <property type="protein sequence ID" value="KAA9042226.1"/>
    <property type="molecule type" value="Genomic_DNA"/>
</dbReference>
<organism evidence="4 5">
    <name type="scientific">Ginsengibacter hankyongi</name>
    <dbReference type="NCBI Taxonomy" id="2607284"/>
    <lineage>
        <taxon>Bacteria</taxon>
        <taxon>Pseudomonadati</taxon>
        <taxon>Bacteroidota</taxon>
        <taxon>Chitinophagia</taxon>
        <taxon>Chitinophagales</taxon>
        <taxon>Chitinophagaceae</taxon>
        <taxon>Ginsengibacter</taxon>
    </lineage>
</organism>
<dbReference type="AlphaFoldDB" id="A0A5J5IM42"/>
<dbReference type="InterPro" id="IPR023296">
    <property type="entry name" value="Glyco_hydro_beta-prop_sf"/>
</dbReference>
<feature type="chain" id="PRO_5023889075" evidence="3">
    <location>
        <begin position="29"/>
        <end position="359"/>
    </location>
</feature>
<gene>
    <name evidence="4" type="ORF">FW778_00455</name>
</gene>
<keyword evidence="2" id="KW-0119">Carbohydrate metabolism</keyword>
<feature type="signal peptide" evidence="3">
    <location>
        <begin position="1"/>
        <end position="28"/>
    </location>
</feature>
<evidence type="ECO:0000256" key="2">
    <source>
        <dbReference type="ARBA" id="ARBA00023277"/>
    </source>
</evidence>
<keyword evidence="5" id="KW-1185">Reference proteome</keyword>
<sequence>MNRKRIVNVNPLALCCIVLSFAVVNTQAQDLNIGSMIQPIPMSAKFISDTSYIWGGTLVKSHIDQKYHLFYSRWPRRYGMSAWVTSSEVAHAVSDSPFGPFKFKDIALPHRGAEYWDGMYTHNPTVHFFNGKYYLYYVGNFGDGKITSPQLNWTHRNNQRIGVAIADDPNGPWKRFDKPIIDISSDTTAHDAQMVANPSVTQMPDGRFLMVYKAVARKKPQPFGGPVVHLTAIADRPEGPFLKQNKPVFTVEDVDFPAEDPFVWYQDNCYYAIVKDMKGSFTNAGRSLVLFYSFDGLDWKLAKHPLVSDLNIKWADGSTQKLEALERPQLFFENGKLVALLCAVNETQGHSYNVQIPLK</sequence>
<evidence type="ECO:0000313" key="4">
    <source>
        <dbReference type="EMBL" id="KAA9042226.1"/>
    </source>
</evidence>
<evidence type="ECO:0000256" key="1">
    <source>
        <dbReference type="ARBA" id="ARBA00022651"/>
    </source>
</evidence>
<keyword evidence="3" id="KW-0732">Signal</keyword>
<dbReference type="PANTHER" id="PTHR43772:SF2">
    <property type="entry name" value="PUTATIVE (AFU_ORTHOLOGUE AFUA_2G04480)-RELATED"/>
    <property type="match status" value="1"/>
</dbReference>
<keyword evidence="1" id="KW-0858">Xylan degradation</keyword>
<dbReference type="InterPro" id="IPR052176">
    <property type="entry name" value="Glycosyl_Hydrlase_43_Enz"/>
</dbReference>
<dbReference type="Proteomes" id="UP000326903">
    <property type="component" value="Unassembled WGS sequence"/>
</dbReference>
<evidence type="ECO:0000313" key="5">
    <source>
        <dbReference type="Proteomes" id="UP000326903"/>
    </source>
</evidence>
<keyword evidence="1" id="KW-0624">Polysaccharide degradation</keyword>
<dbReference type="GO" id="GO:0016787">
    <property type="term" value="F:hydrolase activity"/>
    <property type="evidence" value="ECO:0007669"/>
    <property type="project" value="UniProtKB-KW"/>
</dbReference>
<evidence type="ECO:0000256" key="3">
    <source>
        <dbReference type="SAM" id="SignalP"/>
    </source>
</evidence>
<keyword evidence="4" id="KW-0378">Hydrolase</keyword>
<dbReference type="CDD" id="cd08994">
    <property type="entry name" value="GH43_62_32_68_117_130-like"/>
    <property type="match status" value="1"/>
</dbReference>
<reference evidence="4 5" key="1">
    <citation type="submission" date="2019-09" db="EMBL/GenBank/DDBJ databases">
        <title>Draft genome sequence of Ginsengibacter sp. BR5-29.</title>
        <authorList>
            <person name="Im W.-T."/>
        </authorList>
    </citation>
    <scope>NUCLEOTIDE SEQUENCE [LARGE SCALE GENOMIC DNA]</scope>
    <source>
        <strain evidence="4 5">BR5-29</strain>
    </source>
</reference>
<dbReference type="PANTHER" id="PTHR43772">
    <property type="entry name" value="ENDO-1,4-BETA-XYLANASE"/>
    <property type="match status" value="1"/>
</dbReference>
<name>A0A5J5IM42_9BACT</name>
<dbReference type="Gene3D" id="2.115.10.20">
    <property type="entry name" value="Glycosyl hydrolase domain, family 43"/>
    <property type="match status" value="1"/>
</dbReference>
<dbReference type="GO" id="GO:0045493">
    <property type="term" value="P:xylan catabolic process"/>
    <property type="evidence" value="ECO:0007669"/>
    <property type="project" value="UniProtKB-KW"/>
</dbReference>